<gene>
    <name evidence="1" type="ORF">Scani_63920</name>
</gene>
<evidence type="ECO:0000313" key="2">
    <source>
        <dbReference type="Proteomes" id="UP000435837"/>
    </source>
</evidence>
<dbReference type="Proteomes" id="UP000435837">
    <property type="component" value="Unassembled WGS sequence"/>
</dbReference>
<accession>A0A640SGX6</accession>
<proteinExistence type="predicted"/>
<dbReference type="EMBL" id="BLIN01000005">
    <property type="protein sequence ID" value="GFE10124.1"/>
    <property type="molecule type" value="Genomic_DNA"/>
</dbReference>
<organism evidence="1 2">
    <name type="scientific">Streptomyces caniferus</name>
    <dbReference type="NCBI Taxonomy" id="285557"/>
    <lineage>
        <taxon>Bacteria</taxon>
        <taxon>Bacillati</taxon>
        <taxon>Actinomycetota</taxon>
        <taxon>Actinomycetes</taxon>
        <taxon>Kitasatosporales</taxon>
        <taxon>Streptomycetaceae</taxon>
        <taxon>Streptomyces</taxon>
    </lineage>
</organism>
<protein>
    <submittedName>
        <fullName evidence="1">Uncharacterized protein</fullName>
    </submittedName>
</protein>
<name>A0A640SGX6_9ACTN</name>
<reference evidence="1 2" key="1">
    <citation type="submission" date="2019-12" db="EMBL/GenBank/DDBJ databases">
        <title>Whole genome shotgun sequence of Streptomyces caniferus NBRC 15389.</title>
        <authorList>
            <person name="Ichikawa N."/>
            <person name="Kimura A."/>
            <person name="Kitahashi Y."/>
            <person name="Komaki H."/>
            <person name="Tamura T."/>
        </authorList>
    </citation>
    <scope>NUCLEOTIDE SEQUENCE [LARGE SCALE GENOMIC DNA]</scope>
    <source>
        <strain evidence="1 2">NBRC 15389</strain>
    </source>
</reference>
<evidence type="ECO:0000313" key="1">
    <source>
        <dbReference type="EMBL" id="GFE10124.1"/>
    </source>
</evidence>
<dbReference type="AlphaFoldDB" id="A0A640SGX6"/>
<comment type="caution">
    <text evidence="1">The sequence shown here is derived from an EMBL/GenBank/DDBJ whole genome shotgun (WGS) entry which is preliminary data.</text>
</comment>
<sequence length="165" mass="18106">MAERRGELRRLGGCGEHDGLEGVGDRPAGRAGQVVQSLLRQLSLSGEDVEQVLAGPGNGHRSHHGRNRPRFTLRLFLVPKNCQQGLFKRPLCLFYGSIPEKCGQCGKSALQLRDQLVGEIRKFISDYPVPLASWTRPDAVQEITHRYLDPGGDAAVTGDWRPPGA</sequence>